<dbReference type="Pfam" id="PF06083">
    <property type="entry name" value="IL17"/>
    <property type="match status" value="1"/>
</dbReference>
<dbReference type="GO" id="GO:0005615">
    <property type="term" value="C:extracellular space"/>
    <property type="evidence" value="ECO:0007669"/>
    <property type="project" value="UniProtKB-KW"/>
</dbReference>
<dbReference type="AlphaFoldDB" id="A0AAV6YUI7"/>
<comment type="subcellular location">
    <subcellularLocation>
        <location evidence="1">Secreted</location>
    </subcellularLocation>
</comment>
<dbReference type="Proteomes" id="UP000824782">
    <property type="component" value="Unassembled WGS sequence"/>
</dbReference>
<dbReference type="GO" id="GO:0005125">
    <property type="term" value="F:cytokine activity"/>
    <property type="evidence" value="ECO:0007669"/>
    <property type="project" value="UniProtKB-KW"/>
</dbReference>
<evidence type="ECO:0000256" key="4">
    <source>
        <dbReference type="ARBA" id="ARBA00022525"/>
    </source>
</evidence>
<sequence>VVLVSLGAAAFIPVENFPENEEHPIEKRLRCPGRRHRRLPTTMTVDLSLIQSRFLESSVVMEDTHSRSLSPWEYSLNTDPHRFPFVISEANCLTFACVDADGNDSPELMSYPIQQEVLVLRREQKGCGFSYRLESEEVTLGCTCVRPRLQHI</sequence>
<name>A0AAV6YUI7_ENGPU</name>
<keyword evidence="7" id="KW-1185">Reference proteome</keyword>
<gene>
    <name evidence="6" type="ORF">GDO81_029980</name>
</gene>
<dbReference type="InterPro" id="IPR029034">
    <property type="entry name" value="Cystine-knot_cytokine"/>
</dbReference>
<evidence type="ECO:0000256" key="5">
    <source>
        <dbReference type="ARBA" id="ARBA00022729"/>
    </source>
</evidence>
<evidence type="ECO:0008006" key="8">
    <source>
        <dbReference type="Google" id="ProtNLM"/>
    </source>
</evidence>
<comment type="similarity">
    <text evidence="2">Belongs to the IL-17 family.</text>
</comment>
<dbReference type="InterPro" id="IPR010345">
    <property type="entry name" value="IL-17_fam"/>
</dbReference>
<organism evidence="6 7">
    <name type="scientific">Engystomops pustulosus</name>
    <name type="common">Tungara frog</name>
    <name type="synonym">Physalaemus pustulosus</name>
    <dbReference type="NCBI Taxonomy" id="76066"/>
    <lineage>
        <taxon>Eukaryota</taxon>
        <taxon>Metazoa</taxon>
        <taxon>Chordata</taxon>
        <taxon>Craniata</taxon>
        <taxon>Vertebrata</taxon>
        <taxon>Euteleostomi</taxon>
        <taxon>Amphibia</taxon>
        <taxon>Batrachia</taxon>
        <taxon>Anura</taxon>
        <taxon>Neobatrachia</taxon>
        <taxon>Hyloidea</taxon>
        <taxon>Leptodactylidae</taxon>
        <taxon>Leiuperinae</taxon>
        <taxon>Engystomops</taxon>
    </lineage>
</organism>
<comment type="caution">
    <text evidence="6">The sequence shown here is derived from an EMBL/GenBank/DDBJ whole genome shotgun (WGS) entry which is preliminary data.</text>
</comment>
<keyword evidence="3" id="KW-0202">Cytokine</keyword>
<dbReference type="GO" id="GO:0006954">
    <property type="term" value="P:inflammatory response"/>
    <property type="evidence" value="ECO:0007669"/>
    <property type="project" value="InterPro"/>
</dbReference>
<keyword evidence="5" id="KW-0732">Signal</keyword>
<feature type="non-terminal residue" evidence="6">
    <location>
        <position position="1"/>
    </location>
</feature>
<evidence type="ECO:0000313" key="6">
    <source>
        <dbReference type="EMBL" id="KAG8540972.1"/>
    </source>
</evidence>
<dbReference type="Gene3D" id="2.10.90.10">
    <property type="entry name" value="Cystine-knot cytokines"/>
    <property type="match status" value="1"/>
</dbReference>
<proteinExistence type="inferred from homology"/>
<dbReference type="InterPro" id="IPR020440">
    <property type="entry name" value="IL-17_chr"/>
</dbReference>
<dbReference type="PRINTS" id="PR01932">
    <property type="entry name" value="INTRLEUKIN17"/>
</dbReference>
<keyword evidence="4" id="KW-0964">Secreted</keyword>
<dbReference type="EMBL" id="WNYA01008830">
    <property type="protein sequence ID" value="KAG8540972.1"/>
    <property type="molecule type" value="Genomic_DNA"/>
</dbReference>
<dbReference type="SUPFAM" id="SSF57501">
    <property type="entry name" value="Cystine-knot cytokines"/>
    <property type="match status" value="1"/>
</dbReference>
<protein>
    <recommendedName>
        <fullName evidence="8">Interleukin-17F</fullName>
    </recommendedName>
</protein>
<evidence type="ECO:0000313" key="7">
    <source>
        <dbReference type="Proteomes" id="UP000824782"/>
    </source>
</evidence>
<evidence type="ECO:0000256" key="3">
    <source>
        <dbReference type="ARBA" id="ARBA00022514"/>
    </source>
</evidence>
<accession>A0AAV6YUI7</accession>
<evidence type="ECO:0000256" key="1">
    <source>
        <dbReference type="ARBA" id="ARBA00004613"/>
    </source>
</evidence>
<evidence type="ECO:0000256" key="2">
    <source>
        <dbReference type="ARBA" id="ARBA00007236"/>
    </source>
</evidence>
<reference evidence="6" key="1">
    <citation type="thesis" date="2020" institute="ProQuest LLC" country="789 East Eisenhower Parkway, Ann Arbor, MI, USA">
        <title>Comparative Genomics and Chromosome Evolution.</title>
        <authorList>
            <person name="Mudd A.B."/>
        </authorList>
    </citation>
    <scope>NUCLEOTIDE SEQUENCE</scope>
    <source>
        <strain evidence="6">237g6f4</strain>
        <tissue evidence="6">Blood</tissue>
    </source>
</reference>